<sequence>MKYRPRVVTIEYNSAIPANQRRVIDPADKQHWTGTTYCSASLLALHDLGRLKGYTLVATDKHGINAFFVRTDILECQKVQAMFWAAPDTFMLEFLPTEMWGVVVWEEAGQNGARVFVLLVTSHDEQHNMYIDPFLVASALQQQLGVVPPAEPQPYYKWDLQQLNRKLA</sequence>
<gene>
    <name evidence="1" type="ORF">CHLNCDRAFT_142935</name>
</gene>
<evidence type="ECO:0000313" key="1">
    <source>
        <dbReference type="EMBL" id="EFN57712.1"/>
    </source>
</evidence>
<dbReference type="InParanoid" id="E1Z940"/>
<dbReference type="Proteomes" id="UP000008141">
    <property type="component" value="Unassembled WGS sequence"/>
</dbReference>
<proteinExistence type="predicted"/>
<keyword evidence="2" id="KW-1185">Reference proteome</keyword>
<dbReference type="RefSeq" id="XP_005849814.1">
    <property type="nucleotide sequence ID" value="XM_005849752.1"/>
</dbReference>
<dbReference type="GeneID" id="17357046"/>
<protein>
    <submittedName>
        <fullName evidence="1">Uncharacterized protein</fullName>
    </submittedName>
</protein>
<dbReference type="KEGG" id="cvr:CHLNCDRAFT_142935"/>
<evidence type="ECO:0000313" key="2">
    <source>
        <dbReference type="Proteomes" id="UP000008141"/>
    </source>
</evidence>
<dbReference type="AlphaFoldDB" id="E1Z940"/>
<dbReference type="EMBL" id="GL433839">
    <property type="protein sequence ID" value="EFN57712.1"/>
    <property type="molecule type" value="Genomic_DNA"/>
</dbReference>
<dbReference type="OrthoDB" id="443549at2759"/>
<accession>E1Z940</accession>
<name>E1Z940_CHLVA</name>
<reference evidence="1 2" key="1">
    <citation type="journal article" date="2010" name="Plant Cell">
        <title>The Chlorella variabilis NC64A genome reveals adaptation to photosymbiosis, coevolution with viruses, and cryptic sex.</title>
        <authorList>
            <person name="Blanc G."/>
            <person name="Duncan G."/>
            <person name="Agarkova I."/>
            <person name="Borodovsky M."/>
            <person name="Gurnon J."/>
            <person name="Kuo A."/>
            <person name="Lindquist E."/>
            <person name="Lucas S."/>
            <person name="Pangilinan J."/>
            <person name="Polle J."/>
            <person name="Salamov A."/>
            <person name="Terry A."/>
            <person name="Yamada T."/>
            <person name="Dunigan D.D."/>
            <person name="Grigoriev I.V."/>
            <person name="Claverie J.M."/>
            <person name="Van Etten J.L."/>
        </authorList>
    </citation>
    <scope>NUCLEOTIDE SEQUENCE [LARGE SCALE GENOMIC DNA]</scope>
    <source>
        <strain evidence="1 2">NC64A</strain>
    </source>
</reference>
<organism evidence="2">
    <name type="scientific">Chlorella variabilis</name>
    <name type="common">Green alga</name>
    <dbReference type="NCBI Taxonomy" id="554065"/>
    <lineage>
        <taxon>Eukaryota</taxon>
        <taxon>Viridiplantae</taxon>
        <taxon>Chlorophyta</taxon>
        <taxon>core chlorophytes</taxon>
        <taxon>Trebouxiophyceae</taxon>
        <taxon>Chlorellales</taxon>
        <taxon>Chlorellaceae</taxon>
        <taxon>Chlorella clade</taxon>
        <taxon>Chlorella</taxon>
    </lineage>
</organism>